<keyword evidence="1" id="KW-0808">Transferase</keyword>
<dbReference type="GO" id="GO:0032259">
    <property type="term" value="P:methylation"/>
    <property type="evidence" value="ECO:0007669"/>
    <property type="project" value="UniProtKB-KW"/>
</dbReference>
<dbReference type="EMBL" id="SGIU01000001">
    <property type="protein sequence ID" value="TAI49291.1"/>
    <property type="molecule type" value="Genomic_DNA"/>
</dbReference>
<accession>A0A4Q8QFR6</accession>
<dbReference type="RefSeq" id="WP_130610898.1">
    <property type="nucleotide sequence ID" value="NZ_SGIU01000001.1"/>
</dbReference>
<dbReference type="OrthoDB" id="9791837at2"/>
<dbReference type="Proteomes" id="UP000291981">
    <property type="component" value="Unassembled WGS sequence"/>
</dbReference>
<protein>
    <submittedName>
        <fullName evidence="1">Class I SAM-dependent methyltransferase</fullName>
    </submittedName>
</protein>
<dbReference type="PANTHER" id="PTHR43861">
    <property type="entry name" value="TRANS-ACONITATE 2-METHYLTRANSFERASE-RELATED"/>
    <property type="match status" value="1"/>
</dbReference>
<dbReference type="SUPFAM" id="SSF53335">
    <property type="entry name" value="S-adenosyl-L-methionine-dependent methyltransferases"/>
    <property type="match status" value="1"/>
</dbReference>
<keyword evidence="2" id="KW-1185">Reference proteome</keyword>
<dbReference type="GO" id="GO:0008168">
    <property type="term" value="F:methyltransferase activity"/>
    <property type="evidence" value="ECO:0007669"/>
    <property type="project" value="UniProtKB-KW"/>
</dbReference>
<sequence length="222" mass="25461">MKSEIISSWEKNAKEWVEVIQNQSIPSRKFTNRAILESISNLKVKKVADLGCGEGWLTREMAQLGIETTGFDAIKSLLVEASKKGPETYHQLTFEDIINGLEIPEAPFDAAIFNFCLYLKDNLRLLLENTLSNLVPMGHVLIQTLHPFFLIQNGFRYESQWLSDSWKGLPGNFKDGHSWYARTFEDWVNLLSALEDIAFEISEIKNDEEKPISLIIKIRKLK</sequence>
<name>A0A4Q8QFR6_9FLAO</name>
<evidence type="ECO:0000313" key="1">
    <source>
        <dbReference type="EMBL" id="TAI49291.1"/>
    </source>
</evidence>
<dbReference type="Gene3D" id="3.40.50.150">
    <property type="entry name" value="Vaccinia Virus protein VP39"/>
    <property type="match status" value="1"/>
</dbReference>
<evidence type="ECO:0000313" key="2">
    <source>
        <dbReference type="Proteomes" id="UP000291981"/>
    </source>
</evidence>
<comment type="caution">
    <text evidence="1">The sequence shown here is derived from an EMBL/GenBank/DDBJ whole genome shotgun (WGS) entry which is preliminary data.</text>
</comment>
<dbReference type="Pfam" id="PF13489">
    <property type="entry name" value="Methyltransf_23"/>
    <property type="match status" value="1"/>
</dbReference>
<keyword evidence="1" id="KW-0489">Methyltransferase</keyword>
<reference evidence="1 2" key="1">
    <citation type="submission" date="2019-02" db="EMBL/GenBank/DDBJ databases">
        <title>Draft genome sequence of Muricauda sp. 176CP4-71.</title>
        <authorList>
            <person name="Park J.-S."/>
        </authorList>
    </citation>
    <scope>NUCLEOTIDE SEQUENCE [LARGE SCALE GENOMIC DNA]</scope>
    <source>
        <strain evidence="1 2">176CP4-71</strain>
    </source>
</reference>
<dbReference type="AlphaFoldDB" id="A0A4Q8QFR6"/>
<dbReference type="CDD" id="cd02440">
    <property type="entry name" value="AdoMet_MTases"/>
    <property type="match status" value="1"/>
</dbReference>
<dbReference type="InterPro" id="IPR029063">
    <property type="entry name" value="SAM-dependent_MTases_sf"/>
</dbReference>
<proteinExistence type="predicted"/>
<organism evidence="1 2">
    <name type="scientific">Flagellimonas allohymeniacidonis</name>
    <dbReference type="NCBI Taxonomy" id="2517819"/>
    <lineage>
        <taxon>Bacteria</taxon>
        <taxon>Pseudomonadati</taxon>
        <taxon>Bacteroidota</taxon>
        <taxon>Flavobacteriia</taxon>
        <taxon>Flavobacteriales</taxon>
        <taxon>Flavobacteriaceae</taxon>
        <taxon>Flagellimonas</taxon>
    </lineage>
</organism>
<gene>
    <name evidence="1" type="ORF">EW142_05710</name>
</gene>